<gene>
    <name evidence="1" type="ORF">LCGC14_0483660</name>
</gene>
<name>A0A0F9S8F1_9ZZZZ</name>
<comment type="caution">
    <text evidence="1">The sequence shown here is derived from an EMBL/GenBank/DDBJ whole genome shotgun (WGS) entry which is preliminary data.</text>
</comment>
<evidence type="ECO:0000313" key="1">
    <source>
        <dbReference type="EMBL" id="KKN65190.1"/>
    </source>
</evidence>
<reference evidence="1" key="1">
    <citation type="journal article" date="2015" name="Nature">
        <title>Complex archaea that bridge the gap between prokaryotes and eukaryotes.</title>
        <authorList>
            <person name="Spang A."/>
            <person name="Saw J.H."/>
            <person name="Jorgensen S.L."/>
            <person name="Zaremba-Niedzwiedzka K."/>
            <person name="Martijn J."/>
            <person name="Lind A.E."/>
            <person name="van Eijk R."/>
            <person name="Schleper C."/>
            <person name="Guy L."/>
            <person name="Ettema T.J."/>
        </authorList>
    </citation>
    <scope>NUCLEOTIDE SEQUENCE</scope>
</reference>
<accession>A0A0F9S8F1</accession>
<sequence length="80" mass="9251">MKEEEGVVEAVSLTKDDMAEHYIPYEEHQFADGLIVVGMAWSHDRVWFCINGLSVFRAKVVRGRLVPEYNKPDSIKEVKR</sequence>
<dbReference type="EMBL" id="LAZR01000531">
    <property type="protein sequence ID" value="KKN65190.1"/>
    <property type="molecule type" value="Genomic_DNA"/>
</dbReference>
<organism evidence="1">
    <name type="scientific">marine sediment metagenome</name>
    <dbReference type="NCBI Taxonomy" id="412755"/>
    <lineage>
        <taxon>unclassified sequences</taxon>
        <taxon>metagenomes</taxon>
        <taxon>ecological metagenomes</taxon>
    </lineage>
</organism>
<proteinExistence type="predicted"/>
<protein>
    <submittedName>
        <fullName evidence="1">Uncharacterized protein</fullName>
    </submittedName>
</protein>
<dbReference type="AlphaFoldDB" id="A0A0F9S8F1"/>